<sequence length="190" mass="20220">MSMPIHRPPAPPQAGLLRTLSARFDLQALAPPLPLAEPALQAAQAHAAWPGLLAWCHQPAHWAVHTLPGDTGLAGEAGADLAHALCLVVDGSLQLRACRGAAARLALRLRTKFNDVAVWRPRQPADPWDAGWLRPGSAGLQALARFTPRRPTLLVAGPALGRAHQQEAEALLFARQAQAPQPGRLLVLQA</sequence>
<dbReference type="AlphaFoldDB" id="A0A437RBT6"/>
<name>A0A437RBT6_9BURK</name>
<evidence type="ECO:0000313" key="1">
    <source>
        <dbReference type="EMBL" id="RVU44251.1"/>
    </source>
</evidence>
<accession>A0A437RBT6</accession>
<protein>
    <submittedName>
        <fullName evidence="1">Uncharacterized protein</fullName>
    </submittedName>
</protein>
<reference evidence="1 2" key="1">
    <citation type="submission" date="2019-01" db="EMBL/GenBank/DDBJ databases">
        <authorList>
            <person name="Chen W.-M."/>
        </authorList>
    </citation>
    <scope>NUCLEOTIDE SEQUENCE [LARGE SCALE GENOMIC DNA]</scope>
    <source>
        <strain evidence="1 2">KYPY4</strain>
    </source>
</reference>
<gene>
    <name evidence="1" type="ORF">EOE66_16290</name>
</gene>
<evidence type="ECO:0000313" key="2">
    <source>
        <dbReference type="Proteomes" id="UP000285575"/>
    </source>
</evidence>
<organism evidence="1 2">
    <name type="scientific">Rubrivivax rivuli</name>
    <dbReference type="NCBI Taxonomy" id="1862385"/>
    <lineage>
        <taxon>Bacteria</taxon>
        <taxon>Pseudomonadati</taxon>
        <taxon>Pseudomonadota</taxon>
        <taxon>Betaproteobacteria</taxon>
        <taxon>Burkholderiales</taxon>
        <taxon>Sphaerotilaceae</taxon>
        <taxon>Rubrivivax</taxon>
    </lineage>
</organism>
<dbReference type="OrthoDB" id="8907267at2"/>
<dbReference type="EMBL" id="SACR01000005">
    <property type="protein sequence ID" value="RVU44251.1"/>
    <property type="molecule type" value="Genomic_DNA"/>
</dbReference>
<proteinExistence type="predicted"/>
<keyword evidence="2" id="KW-1185">Reference proteome</keyword>
<dbReference type="RefSeq" id="WP_128229800.1">
    <property type="nucleotide sequence ID" value="NZ_SACR01000005.1"/>
</dbReference>
<comment type="caution">
    <text evidence="1">The sequence shown here is derived from an EMBL/GenBank/DDBJ whole genome shotgun (WGS) entry which is preliminary data.</text>
</comment>
<dbReference type="Proteomes" id="UP000285575">
    <property type="component" value="Unassembled WGS sequence"/>
</dbReference>